<feature type="compositionally biased region" description="Gly residues" evidence="1">
    <location>
        <begin position="149"/>
        <end position="158"/>
    </location>
</feature>
<name>A0ABS5FA71_9PROT</name>
<evidence type="ECO:0000259" key="2">
    <source>
        <dbReference type="Pfam" id="PF01425"/>
    </source>
</evidence>
<feature type="domain" description="Amidase" evidence="2">
    <location>
        <begin position="23"/>
        <end position="442"/>
    </location>
</feature>
<dbReference type="InterPro" id="IPR020556">
    <property type="entry name" value="Amidase_CS"/>
</dbReference>
<organism evidence="3 4">
    <name type="scientific">Plastoroseomonas hellenica</name>
    <dbReference type="NCBI Taxonomy" id="2687306"/>
    <lineage>
        <taxon>Bacteria</taxon>
        <taxon>Pseudomonadati</taxon>
        <taxon>Pseudomonadota</taxon>
        <taxon>Alphaproteobacteria</taxon>
        <taxon>Acetobacterales</taxon>
        <taxon>Acetobacteraceae</taxon>
        <taxon>Plastoroseomonas</taxon>
    </lineage>
</organism>
<dbReference type="Pfam" id="PF01425">
    <property type="entry name" value="Amidase"/>
    <property type="match status" value="1"/>
</dbReference>
<evidence type="ECO:0000256" key="1">
    <source>
        <dbReference type="SAM" id="MobiDB-lite"/>
    </source>
</evidence>
<accession>A0ABS5FA71</accession>
<gene>
    <name evidence="3" type="ORF">GXW71_31845</name>
</gene>
<keyword evidence="4" id="KW-1185">Reference proteome</keyword>
<dbReference type="PANTHER" id="PTHR11895">
    <property type="entry name" value="TRANSAMIDASE"/>
    <property type="match status" value="1"/>
</dbReference>
<dbReference type="Gene3D" id="3.90.1300.10">
    <property type="entry name" value="Amidase signature (AS) domain"/>
    <property type="match status" value="1"/>
</dbReference>
<evidence type="ECO:0000313" key="4">
    <source>
        <dbReference type="Proteomes" id="UP001196870"/>
    </source>
</evidence>
<dbReference type="PROSITE" id="PS00571">
    <property type="entry name" value="AMIDASES"/>
    <property type="match status" value="1"/>
</dbReference>
<dbReference type="SUPFAM" id="SSF75304">
    <property type="entry name" value="Amidase signature (AS) enzymes"/>
    <property type="match status" value="1"/>
</dbReference>
<feature type="region of interest" description="Disordered" evidence="1">
    <location>
        <begin position="139"/>
        <end position="158"/>
    </location>
</feature>
<dbReference type="RefSeq" id="WP_211857413.1">
    <property type="nucleotide sequence ID" value="NZ_JAAGBB010000077.1"/>
</dbReference>
<dbReference type="InterPro" id="IPR023631">
    <property type="entry name" value="Amidase_dom"/>
</dbReference>
<protein>
    <submittedName>
        <fullName evidence="3">Amidase</fullName>
    </submittedName>
</protein>
<dbReference type="PANTHER" id="PTHR11895:SF176">
    <property type="entry name" value="AMIDASE AMID-RELATED"/>
    <property type="match status" value="1"/>
</dbReference>
<proteinExistence type="predicted"/>
<dbReference type="InterPro" id="IPR036928">
    <property type="entry name" value="AS_sf"/>
</dbReference>
<dbReference type="Proteomes" id="UP001196870">
    <property type="component" value="Unassembled WGS sequence"/>
</dbReference>
<sequence length="460" mass="48358">MSAPFTLATAAEAIAAKRLSPVELLADCRARSEVLQPKLHAFVLELWDSAAADARAAEAEIARSGPRSPLHGVPVGIKDIIDLEGQVTTCHSRILLDNRRAADAAVTAKLRAAGAIFPGKLATHEFAIGGPAFDLPFPPARNPWNPGHHPGGSSSGSGAAVGSGLLPAALGTDTGGSVRHPASHCGIVGLKPTYGLVSRRGVFPLAFTLDHVGPMTRTVADNAILLNAIAGHDPEDPGSAAHPPEDFARDLGRGLKGLRIGFVRHFHETDQPAHPEMAAALEQAARLLAAEGALVRDVTLPSLNEFAGVNRTILTSEAAATHEPWLRERPGDYAHVTRRRLLPGLFITGPDYVQAQRRRRQLVAAVEAAFAEVDLLLTASSMDPACRIDDAAEVERTYPRQARTPFNVTGHPAVTLPAGLSADGLPLSIQLVGRYFGDAALLGAAAGYERAAPWTLPALG</sequence>
<dbReference type="InterPro" id="IPR000120">
    <property type="entry name" value="Amidase"/>
</dbReference>
<reference evidence="4" key="1">
    <citation type="journal article" date="2021" name="Syst. Appl. Microbiol.">
        <title>Roseomonas hellenica sp. nov., isolated from roots of wild-growing Alkanna tinctoria.</title>
        <authorList>
            <person name="Rat A."/>
            <person name="Naranjo H.D."/>
            <person name="Lebbe L."/>
            <person name="Cnockaert M."/>
            <person name="Krigas N."/>
            <person name="Grigoriadou K."/>
            <person name="Maloupa E."/>
            <person name="Willems A."/>
        </authorList>
    </citation>
    <scope>NUCLEOTIDE SEQUENCE [LARGE SCALE GENOMIC DNA]</scope>
    <source>
        <strain evidence="4">LMG 31523</strain>
    </source>
</reference>
<comment type="caution">
    <text evidence="3">The sequence shown here is derived from an EMBL/GenBank/DDBJ whole genome shotgun (WGS) entry which is preliminary data.</text>
</comment>
<evidence type="ECO:0000313" key="3">
    <source>
        <dbReference type="EMBL" id="MBR0668985.1"/>
    </source>
</evidence>
<dbReference type="EMBL" id="JAAGBB010000077">
    <property type="protein sequence ID" value="MBR0668985.1"/>
    <property type="molecule type" value="Genomic_DNA"/>
</dbReference>